<keyword evidence="1" id="KW-0732">Signal</keyword>
<dbReference type="AlphaFoldDB" id="A0A8J7GA61"/>
<evidence type="ECO:0000256" key="1">
    <source>
        <dbReference type="SAM" id="SignalP"/>
    </source>
</evidence>
<dbReference type="RefSeq" id="WP_194562210.1">
    <property type="nucleotide sequence ID" value="NZ_JADKPV010000001.1"/>
</dbReference>
<reference evidence="2" key="1">
    <citation type="submission" date="2020-11" db="EMBL/GenBank/DDBJ databases">
        <title>Multidrug resistant novel bacterium Savagea serpentis sp. nov., isolated from the scats of a vine snake (Ahaetulla nasuta).</title>
        <authorList>
            <person name="Venkata Ramana V."/>
            <person name="Vikas Patil S."/>
            <person name="Yogita Lugani V."/>
        </authorList>
    </citation>
    <scope>NUCLEOTIDE SEQUENCE</scope>
    <source>
        <strain evidence="2">SN6</strain>
    </source>
</reference>
<evidence type="ECO:0000313" key="3">
    <source>
        <dbReference type="Proteomes" id="UP000622653"/>
    </source>
</evidence>
<sequence>MKRFITVLLFTSLLVLTACGSDDGTKPKDPEAAKIIENTKKAHAELDSIYVTYDEGNDDFRHESFREMDMKNNLVRVDTQLNGMIYYADAEHDYLEGPEIPEEQLEREHTFAALVLEEFKKISENPFHVFERMIDNLDHHMTVEKKDGLYILTYAPTEEEFTTQFQEFAKRSIQAEDLVIELPKYEEYRIQVIIDEETNLVQSTELVEYYTYAVEGQEFPQQRKTFTKDYRYNEALDITIPDSAERIE</sequence>
<proteinExistence type="predicted"/>
<keyword evidence="3" id="KW-1185">Reference proteome</keyword>
<feature type="chain" id="PRO_5035264794" evidence="1">
    <location>
        <begin position="21"/>
        <end position="248"/>
    </location>
</feature>
<dbReference type="Proteomes" id="UP000622653">
    <property type="component" value="Unassembled WGS sequence"/>
</dbReference>
<protein>
    <submittedName>
        <fullName evidence="2">Uncharacterized protein</fullName>
    </submittedName>
</protein>
<gene>
    <name evidence="2" type="ORF">IRY55_05370</name>
</gene>
<dbReference type="EMBL" id="JADKPV010000001">
    <property type="protein sequence ID" value="MBF4500790.1"/>
    <property type="molecule type" value="Genomic_DNA"/>
</dbReference>
<evidence type="ECO:0000313" key="2">
    <source>
        <dbReference type="EMBL" id="MBF4500790.1"/>
    </source>
</evidence>
<comment type="caution">
    <text evidence="2">The sequence shown here is derived from an EMBL/GenBank/DDBJ whole genome shotgun (WGS) entry which is preliminary data.</text>
</comment>
<dbReference type="PROSITE" id="PS51257">
    <property type="entry name" value="PROKAR_LIPOPROTEIN"/>
    <property type="match status" value="1"/>
</dbReference>
<dbReference type="InterPro" id="IPR046720">
    <property type="entry name" value="DUF6612"/>
</dbReference>
<dbReference type="Pfam" id="PF20316">
    <property type="entry name" value="DUF6612"/>
    <property type="match status" value="1"/>
</dbReference>
<name>A0A8J7GA61_9BACL</name>
<feature type="signal peptide" evidence="1">
    <location>
        <begin position="1"/>
        <end position="20"/>
    </location>
</feature>
<organism evidence="2 3">
    <name type="scientific">Savagea serpentis</name>
    <dbReference type="NCBI Taxonomy" id="2785297"/>
    <lineage>
        <taxon>Bacteria</taxon>
        <taxon>Bacillati</taxon>
        <taxon>Bacillota</taxon>
        <taxon>Bacilli</taxon>
        <taxon>Bacillales</taxon>
        <taxon>Caryophanaceae</taxon>
        <taxon>Savagea</taxon>
    </lineage>
</organism>
<accession>A0A8J7GA61</accession>